<comment type="caution">
    <text evidence="2">The sequence shown here is derived from an EMBL/GenBank/DDBJ whole genome shotgun (WGS) entry which is preliminary data.</text>
</comment>
<organism evidence="2">
    <name type="scientific">marine sediment metagenome</name>
    <dbReference type="NCBI Taxonomy" id="412755"/>
    <lineage>
        <taxon>unclassified sequences</taxon>
        <taxon>metagenomes</taxon>
        <taxon>ecological metagenomes</taxon>
    </lineage>
</organism>
<protein>
    <submittedName>
        <fullName evidence="2">Uncharacterized protein</fullName>
    </submittedName>
</protein>
<keyword evidence="1" id="KW-0472">Membrane</keyword>
<reference evidence="2" key="1">
    <citation type="journal article" date="2014" name="Front. Microbiol.">
        <title>High frequency of phylogenetically diverse reductive dehalogenase-homologous genes in deep subseafloor sedimentary metagenomes.</title>
        <authorList>
            <person name="Kawai M."/>
            <person name="Futagami T."/>
            <person name="Toyoda A."/>
            <person name="Takaki Y."/>
            <person name="Nishi S."/>
            <person name="Hori S."/>
            <person name="Arai W."/>
            <person name="Tsubouchi T."/>
            <person name="Morono Y."/>
            <person name="Uchiyama I."/>
            <person name="Ito T."/>
            <person name="Fujiyama A."/>
            <person name="Inagaki F."/>
            <person name="Takami H."/>
        </authorList>
    </citation>
    <scope>NUCLEOTIDE SEQUENCE</scope>
    <source>
        <strain evidence="2">Expedition CK06-06</strain>
    </source>
</reference>
<feature type="non-terminal residue" evidence="2">
    <location>
        <position position="1"/>
    </location>
</feature>
<evidence type="ECO:0000313" key="2">
    <source>
        <dbReference type="EMBL" id="GAH07578.1"/>
    </source>
</evidence>
<accession>X1EFZ3</accession>
<name>X1EFZ3_9ZZZZ</name>
<proteinExistence type="predicted"/>
<keyword evidence="1" id="KW-1133">Transmembrane helix</keyword>
<keyword evidence="1" id="KW-0812">Transmembrane</keyword>
<dbReference type="EMBL" id="BART01033456">
    <property type="protein sequence ID" value="GAH07578.1"/>
    <property type="molecule type" value="Genomic_DNA"/>
</dbReference>
<gene>
    <name evidence="2" type="ORF">S01H4_57487</name>
</gene>
<dbReference type="AlphaFoldDB" id="X1EFZ3"/>
<evidence type="ECO:0000256" key="1">
    <source>
        <dbReference type="SAM" id="Phobius"/>
    </source>
</evidence>
<sequence length="45" mass="5071">TNLFLYCAIIGIAITLATYVFTKIRHYDNEKDTVSDTLDTSDEKG</sequence>
<feature type="transmembrane region" description="Helical" evidence="1">
    <location>
        <begin position="6"/>
        <end position="22"/>
    </location>
</feature>